<feature type="region of interest" description="Disordered" evidence="1">
    <location>
        <begin position="224"/>
        <end position="268"/>
    </location>
</feature>
<reference evidence="5" key="2">
    <citation type="journal article" date="2018" name="Nat. Commun.">
        <title>Extreme sensitivity to ultraviolet light in the fungal pathogen causing white-nose syndrome of bats.</title>
        <authorList>
            <person name="Palmer J.M."/>
            <person name="Drees K.P."/>
            <person name="Foster J.T."/>
            <person name="Lindner D.L."/>
        </authorList>
    </citation>
    <scope>NUCLEOTIDE SEQUENCE [LARGE SCALE GENOMIC DNA]</scope>
    <source>
        <strain evidence="5">UAMH 10579</strain>
    </source>
</reference>
<feature type="region of interest" description="Disordered" evidence="1">
    <location>
        <begin position="1"/>
        <end position="34"/>
    </location>
</feature>
<dbReference type="GO" id="GO:0016791">
    <property type="term" value="F:phosphatase activity"/>
    <property type="evidence" value="ECO:0007669"/>
    <property type="project" value="TreeGrafter"/>
</dbReference>
<evidence type="ECO:0000259" key="3">
    <source>
        <dbReference type="Pfam" id="PF00149"/>
    </source>
</evidence>
<reference evidence="4 5" key="1">
    <citation type="submission" date="2016-03" db="EMBL/GenBank/DDBJ databases">
        <title>Comparative genomics of Pseudogymnoascus destructans, the fungus causing white-nose syndrome of bats.</title>
        <authorList>
            <person name="Palmer J.M."/>
            <person name="Drees K.P."/>
            <person name="Foster J.T."/>
            <person name="Lindner D.L."/>
        </authorList>
    </citation>
    <scope>NUCLEOTIDE SEQUENCE [LARGE SCALE GENOMIC DNA]</scope>
    <source>
        <strain evidence="4 5">UAMH 10579</strain>
    </source>
</reference>
<dbReference type="InterPro" id="IPR004843">
    <property type="entry name" value="Calcineurin-like_PHP"/>
</dbReference>
<dbReference type="GeneID" id="28841952"/>
<protein>
    <recommendedName>
        <fullName evidence="3">Calcineurin-like phosphoesterase domain-containing protein</fullName>
    </recommendedName>
</protein>
<dbReference type="GO" id="GO:0006798">
    <property type="term" value="P:polyphosphate catabolic process"/>
    <property type="evidence" value="ECO:0007669"/>
    <property type="project" value="TreeGrafter"/>
</dbReference>
<evidence type="ECO:0000256" key="1">
    <source>
        <dbReference type="SAM" id="MobiDB-lite"/>
    </source>
</evidence>
<accession>A0A1B8GB22</accession>
<dbReference type="STRING" id="342668.A0A1B8GB22"/>
<dbReference type="InterPro" id="IPR050126">
    <property type="entry name" value="Ap4A_hydrolase"/>
</dbReference>
<keyword evidence="2" id="KW-0472">Membrane</keyword>
<evidence type="ECO:0000313" key="4">
    <source>
        <dbReference type="EMBL" id="OBT93036.2"/>
    </source>
</evidence>
<keyword evidence="5" id="KW-1185">Reference proteome</keyword>
<feature type="transmembrane region" description="Helical" evidence="2">
    <location>
        <begin position="49"/>
        <end position="68"/>
    </location>
</feature>
<dbReference type="Gene3D" id="3.60.21.10">
    <property type="match status" value="1"/>
</dbReference>
<feature type="compositionally biased region" description="Polar residues" evidence="1">
    <location>
        <begin position="1"/>
        <end position="16"/>
    </location>
</feature>
<dbReference type="InterPro" id="IPR029052">
    <property type="entry name" value="Metallo-depent_PP-like"/>
</dbReference>
<dbReference type="SUPFAM" id="SSF56300">
    <property type="entry name" value="Metallo-dependent phosphatases"/>
    <property type="match status" value="1"/>
</dbReference>
<dbReference type="GO" id="GO:0005737">
    <property type="term" value="C:cytoplasm"/>
    <property type="evidence" value="ECO:0007669"/>
    <property type="project" value="TreeGrafter"/>
</dbReference>
<feature type="domain" description="Calcineurin-like phosphoesterase" evidence="3">
    <location>
        <begin position="148"/>
        <end position="371"/>
    </location>
</feature>
<dbReference type="Pfam" id="PF00149">
    <property type="entry name" value="Metallophos"/>
    <property type="match status" value="1"/>
</dbReference>
<organism evidence="4 5">
    <name type="scientific">Pseudogymnoascus verrucosus</name>
    <dbReference type="NCBI Taxonomy" id="342668"/>
    <lineage>
        <taxon>Eukaryota</taxon>
        <taxon>Fungi</taxon>
        <taxon>Dikarya</taxon>
        <taxon>Ascomycota</taxon>
        <taxon>Pezizomycotina</taxon>
        <taxon>Leotiomycetes</taxon>
        <taxon>Thelebolales</taxon>
        <taxon>Thelebolaceae</taxon>
        <taxon>Pseudogymnoascus</taxon>
    </lineage>
</organism>
<dbReference type="EMBL" id="KV460259">
    <property type="protein sequence ID" value="OBT93036.2"/>
    <property type="molecule type" value="Genomic_DNA"/>
</dbReference>
<dbReference type="PANTHER" id="PTHR42850">
    <property type="entry name" value="METALLOPHOSPHOESTERASE"/>
    <property type="match status" value="1"/>
</dbReference>
<dbReference type="RefSeq" id="XP_059319373.1">
    <property type="nucleotide sequence ID" value="XM_059463977.1"/>
</dbReference>
<gene>
    <name evidence="4" type="ORF">VE01_08566</name>
</gene>
<dbReference type="AlphaFoldDB" id="A0A1B8GB22"/>
<dbReference type="PANTHER" id="PTHR42850:SF4">
    <property type="entry name" value="ZINC-DEPENDENT ENDOPOLYPHOSPHATASE"/>
    <property type="match status" value="1"/>
</dbReference>
<dbReference type="Proteomes" id="UP000091956">
    <property type="component" value="Unassembled WGS sequence"/>
</dbReference>
<dbReference type="GO" id="GO:0000298">
    <property type="term" value="F:endopolyphosphatase activity"/>
    <property type="evidence" value="ECO:0007669"/>
    <property type="project" value="TreeGrafter"/>
</dbReference>
<keyword evidence="2" id="KW-1133">Transmembrane helix</keyword>
<evidence type="ECO:0000256" key="2">
    <source>
        <dbReference type="SAM" id="Phobius"/>
    </source>
</evidence>
<feature type="compositionally biased region" description="Basic residues" evidence="1">
    <location>
        <begin position="259"/>
        <end position="268"/>
    </location>
</feature>
<name>A0A1B8GB22_9PEZI</name>
<dbReference type="CDD" id="cd00144">
    <property type="entry name" value="MPP_PPP_family"/>
    <property type="match status" value="1"/>
</dbReference>
<evidence type="ECO:0000313" key="5">
    <source>
        <dbReference type="Proteomes" id="UP000091956"/>
    </source>
</evidence>
<sequence length="415" mass="45905">MKQDNDNQALTPNSLYNDEVTPGPRMSSCPPQYDAPGPKKLMTSAFGGLRVRHCICLTLFTLSLLFVFKYNARDNISLSSSTYSDTVEWESLSETDQLPEAATALSLMEDSDNLSPDPASITLIKTLDHSLVPQVGRQGNSNSGLQGRLIVVGDIHGMRSDLERLLAKLDFDSTRDHLVCAGDMISKGPDSIGVLDLLMQLGASAVRGNHEDGVLKAWKKLHAKSVSGAHNSPPRRKTSGREDADSDVEVRGPAIEGRGKKHPERKQKHKELAKQLTKEHVKWLKDLPLILKVGDIKGMGSLVVVHAGLMPGLKLRRQDPFMVMNIRTINLKKLEPSERHKGSVWTKLWNEFQSHLPEDERTTVIYGHDSRRGLSLGDYTKGIDTGCLKGGKLTAFVLEGRKREVKTSLVHVKCR</sequence>
<keyword evidence="2" id="KW-0812">Transmembrane</keyword>
<proteinExistence type="predicted"/>